<name>A0A9D1SD45_9BACT</name>
<evidence type="ECO:0000256" key="7">
    <source>
        <dbReference type="ARBA" id="ARBA00023136"/>
    </source>
</evidence>
<dbReference type="GO" id="GO:0016020">
    <property type="term" value="C:membrane"/>
    <property type="evidence" value="ECO:0007669"/>
    <property type="project" value="UniProtKB-SubCell"/>
</dbReference>
<protein>
    <submittedName>
        <fullName evidence="9">Preprotein translocase subunit SecE</fullName>
    </submittedName>
</protein>
<dbReference type="EMBL" id="DVNA01000119">
    <property type="protein sequence ID" value="HIU55177.1"/>
    <property type="molecule type" value="Genomic_DNA"/>
</dbReference>
<evidence type="ECO:0000256" key="2">
    <source>
        <dbReference type="ARBA" id="ARBA00022448"/>
    </source>
</evidence>
<dbReference type="GO" id="GO:0008320">
    <property type="term" value="F:protein transmembrane transporter activity"/>
    <property type="evidence" value="ECO:0007669"/>
    <property type="project" value="InterPro"/>
</dbReference>
<evidence type="ECO:0000256" key="1">
    <source>
        <dbReference type="ARBA" id="ARBA00004370"/>
    </source>
</evidence>
<proteinExistence type="predicted"/>
<keyword evidence="5 8" id="KW-1133">Transmembrane helix</keyword>
<keyword evidence="7 8" id="KW-0472">Membrane</keyword>
<accession>A0A9D1SD45</accession>
<evidence type="ECO:0000313" key="10">
    <source>
        <dbReference type="Proteomes" id="UP000824112"/>
    </source>
</evidence>
<dbReference type="Pfam" id="PF00584">
    <property type="entry name" value="SecE"/>
    <property type="match status" value="1"/>
</dbReference>
<evidence type="ECO:0000256" key="5">
    <source>
        <dbReference type="ARBA" id="ARBA00022989"/>
    </source>
</evidence>
<dbReference type="GO" id="GO:0006605">
    <property type="term" value="P:protein targeting"/>
    <property type="evidence" value="ECO:0007669"/>
    <property type="project" value="InterPro"/>
</dbReference>
<keyword evidence="4" id="KW-0653">Protein transport</keyword>
<gene>
    <name evidence="9" type="primary">secE</name>
    <name evidence="9" type="ORF">IAB03_05125</name>
</gene>
<organism evidence="9 10">
    <name type="scientific">Candidatus Gallibacteroides avistercoris</name>
    <dbReference type="NCBI Taxonomy" id="2840833"/>
    <lineage>
        <taxon>Bacteria</taxon>
        <taxon>Pseudomonadati</taxon>
        <taxon>Bacteroidota</taxon>
        <taxon>Bacteroidia</taxon>
        <taxon>Bacteroidales</taxon>
        <taxon>Bacteroidaceae</taxon>
        <taxon>Bacteroidaceae incertae sedis</taxon>
        <taxon>Candidatus Gallibacteroides</taxon>
    </lineage>
</organism>
<dbReference type="Proteomes" id="UP000824112">
    <property type="component" value="Unassembled WGS sequence"/>
</dbReference>
<evidence type="ECO:0000256" key="4">
    <source>
        <dbReference type="ARBA" id="ARBA00022927"/>
    </source>
</evidence>
<keyword evidence="3 8" id="KW-0812">Transmembrane</keyword>
<evidence type="ECO:0000256" key="6">
    <source>
        <dbReference type="ARBA" id="ARBA00023010"/>
    </source>
</evidence>
<evidence type="ECO:0000313" key="9">
    <source>
        <dbReference type="EMBL" id="HIU55177.1"/>
    </source>
</evidence>
<evidence type="ECO:0000256" key="3">
    <source>
        <dbReference type="ARBA" id="ARBA00022692"/>
    </source>
</evidence>
<dbReference type="GO" id="GO:0006886">
    <property type="term" value="P:intracellular protein transport"/>
    <property type="evidence" value="ECO:0007669"/>
    <property type="project" value="InterPro"/>
</dbReference>
<sequence>MKLIENIKESYNELMYKVSWPTRSELSSSAVVVMFASLLIAIVIFAMDKAFDGIMRFFYERIFG</sequence>
<feature type="transmembrane region" description="Helical" evidence="8">
    <location>
        <begin position="26"/>
        <end position="47"/>
    </location>
</feature>
<reference evidence="9" key="1">
    <citation type="submission" date="2020-10" db="EMBL/GenBank/DDBJ databases">
        <authorList>
            <person name="Gilroy R."/>
        </authorList>
    </citation>
    <scope>NUCLEOTIDE SEQUENCE</scope>
    <source>
        <strain evidence="9">CHK158-818</strain>
    </source>
</reference>
<reference evidence="9" key="2">
    <citation type="journal article" date="2021" name="PeerJ">
        <title>Extensive microbial diversity within the chicken gut microbiome revealed by metagenomics and culture.</title>
        <authorList>
            <person name="Gilroy R."/>
            <person name="Ravi A."/>
            <person name="Getino M."/>
            <person name="Pursley I."/>
            <person name="Horton D.L."/>
            <person name="Alikhan N.F."/>
            <person name="Baker D."/>
            <person name="Gharbi K."/>
            <person name="Hall N."/>
            <person name="Watson M."/>
            <person name="Adriaenssens E.M."/>
            <person name="Foster-Nyarko E."/>
            <person name="Jarju S."/>
            <person name="Secka A."/>
            <person name="Antonio M."/>
            <person name="Oren A."/>
            <person name="Chaudhuri R.R."/>
            <person name="La Ragione R."/>
            <person name="Hildebrand F."/>
            <person name="Pallen M.J."/>
        </authorList>
    </citation>
    <scope>NUCLEOTIDE SEQUENCE</scope>
    <source>
        <strain evidence="9">CHK158-818</strain>
    </source>
</reference>
<dbReference type="InterPro" id="IPR001901">
    <property type="entry name" value="Translocase_SecE/Sec61-g"/>
</dbReference>
<dbReference type="AlphaFoldDB" id="A0A9D1SD45"/>
<dbReference type="NCBIfam" id="TIGR00964">
    <property type="entry name" value="secE_bact"/>
    <property type="match status" value="1"/>
</dbReference>
<comment type="subcellular location">
    <subcellularLocation>
        <location evidence="1">Membrane</location>
    </subcellularLocation>
</comment>
<dbReference type="InterPro" id="IPR005807">
    <property type="entry name" value="SecE_bac"/>
</dbReference>
<evidence type="ECO:0000256" key="8">
    <source>
        <dbReference type="SAM" id="Phobius"/>
    </source>
</evidence>
<keyword evidence="6" id="KW-0811">Translocation</keyword>
<comment type="caution">
    <text evidence="9">The sequence shown here is derived from an EMBL/GenBank/DDBJ whole genome shotgun (WGS) entry which is preliminary data.</text>
</comment>
<dbReference type="Gene3D" id="1.20.5.1030">
    <property type="entry name" value="Preprotein translocase secy subunit"/>
    <property type="match status" value="1"/>
</dbReference>
<dbReference type="InterPro" id="IPR038379">
    <property type="entry name" value="SecE_sf"/>
</dbReference>
<dbReference type="GO" id="GO:0009306">
    <property type="term" value="P:protein secretion"/>
    <property type="evidence" value="ECO:0007669"/>
    <property type="project" value="InterPro"/>
</dbReference>
<keyword evidence="2" id="KW-0813">Transport</keyword>